<keyword evidence="6 8" id="KW-1133">Transmembrane helix</keyword>
<keyword evidence="11" id="KW-1185">Reference proteome</keyword>
<dbReference type="VEuPathDB" id="MicrosporidiaDB:A0H76_1098"/>
<dbReference type="GO" id="GO:0016887">
    <property type="term" value="F:ATP hydrolysis activity"/>
    <property type="evidence" value="ECO:0007669"/>
    <property type="project" value="InterPro"/>
</dbReference>
<dbReference type="InterPro" id="IPR003593">
    <property type="entry name" value="AAA+_ATPase"/>
</dbReference>
<feature type="transmembrane region" description="Helical" evidence="8">
    <location>
        <begin position="322"/>
        <end position="341"/>
    </location>
</feature>
<dbReference type="InterPro" id="IPR050352">
    <property type="entry name" value="ABCG_transporters"/>
</dbReference>
<evidence type="ECO:0000256" key="6">
    <source>
        <dbReference type="ARBA" id="ARBA00022989"/>
    </source>
</evidence>
<dbReference type="GO" id="GO:0005524">
    <property type="term" value="F:ATP binding"/>
    <property type="evidence" value="ECO:0007669"/>
    <property type="project" value="UniProtKB-KW"/>
</dbReference>
<evidence type="ECO:0000259" key="9">
    <source>
        <dbReference type="PROSITE" id="PS50893"/>
    </source>
</evidence>
<dbReference type="EMBL" id="LVKB01000001">
    <property type="protein sequence ID" value="ORD98151.1"/>
    <property type="molecule type" value="Genomic_DNA"/>
</dbReference>
<dbReference type="GO" id="GO:0042626">
    <property type="term" value="F:ATPase-coupled transmembrane transporter activity"/>
    <property type="evidence" value="ECO:0007669"/>
    <property type="project" value="TreeGrafter"/>
</dbReference>
<evidence type="ECO:0000256" key="7">
    <source>
        <dbReference type="ARBA" id="ARBA00023136"/>
    </source>
</evidence>
<dbReference type="OrthoDB" id="2141921at2759"/>
<reference evidence="10 11" key="1">
    <citation type="journal article" date="2017" name="Environ. Microbiol.">
        <title>Decay of the glycolytic pathway and adaptation to intranuclear parasitism within Enterocytozoonidae microsporidia.</title>
        <authorList>
            <person name="Wiredu Boakye D."/>
            <person name="Jaroenlak P."/>
            <person name="Prachumwat A."/>
            <person name="Williams T.A."/>
            <person name="Bateman K.S."/>
            <person name="Itsathitphaisarn O."/>
            <person name="Sritunyalucksana K."/>
            <person name="Paszkiewicz K.H."/>
            <person name="Moore K.A."/>
            <person name="Stentiford G.D."/>
            <person name="Williams B.A."/>
        </authorList>
    </citation>
    <scope>NUCLEOTIDE SEQUENCE [LARGE SCALE GENOMIC DNA]</scope>
    <source>
        <strain evidence="10 11">GB1</strain>
    </source>
</reference>
<evidence type="ECO:0000256" key="2">
    <source>
        <dbReference type="ARBA" id="ARBA00022448"/>
    </source>
</evidence>
<organism evidence="10 11">
    <name type="scientific">Hepatospora eriocheir</name>
    <dbReference type="NCBI Taxonomy" id="1081669"/>
    <lineage>
        <taxon>Eukaryota</taxon>
        <taxon>Fungi</taxon>
        <taxon>Fungi incertae sedis</taxon>
        <taxon>Microsporidia</taxon>
        <taxon>Hepatosporidae</taxon>
        <taxon>Hepatospora</taxon>
    </lineage>
</organism>
<dbReference type="AlphaFoldDB" id="A0A1X0QEC2"/>
<feature type="transmembrane region" description="Helical" evidence="8">
    <location>
        <begin position="505"/>
        <end position="523"/>
    </location>
</feature>
<comment type="subcellular location">
    <subcellularLocation>
        <location evidence="1">Membrane</location>
        <topology evidence="1">Multi-pass membrane protein</topology>
    </subcellularLocation>
</comment>
<feature type="transmembrane region" description="Helical" evidence="8">
    <location>
        <begin position="353"/>
        <end position="375"/>
    </location>
</feature>
<feature type="transmembrane region" description="Helical" evidence="8">
    <location>
        <begin position="544"/>
        <end position="569"/>
    </location>
</feature>
<dbReference type="GO" id="GO:0016020">
    <property type="term" value="C:membrane"/>
    <property type="evidence" value="ECO:0007669"/>
    <property type="project" value="UniProtKB-SubCell"/>
</dbReference>
<keyword evidence="3 8" id="KW-0812">Transmembrane</keyword>
<feature type="transmembrane region" description="Helical" evidence="8">
    <location>
        <begin position="473"/>
        <end position="499"/>
    </location>
</feature>
<keyword evidence="2" id="KW-0813">Transport</keyword>
<evidence type="ECO:0000313" key="11">
    <source>
        <dbReference type="Proteomes" id="UP000192356"/>
    </source>
</evidence>
<keyword evidence="7 8" id="KW-0472">Membrane</keyword>
<dbReference type="InterPro" id="IPR027417">
    <property type="entry name" value="P-loop_NTPase"/>
</dbReference>
<evidence type="ECO:0000256" key="5">
    <source>
        <dbReference type="ARBA" id="ARBA00022840"/>
    </source>
</evidence>
<evidence type="ECO:0000256" key="4">
    <source>
        <dbReference type="ARBA" id="ARBA00022741"/>
    </source>
</evidence>
<keyword evidence="4" id="KW-0547">Nucleotide-binding</keyword>
<dbReference type="VEuPathDB" id="MicrosporidiaDB:HERIO_54"/>
<protein>
    <submittedName>
        <fullName evidence="10">ABCGC</fullName>
    </submittedName>
</protein>
<sequence>MDQKIDRKSKISFIANARSADKNTEILNDIEGSAYTGEVMGVIGPSGSGKSSLFDFLANQFSKQKVTEGHVFINNKEVKINELNQHLSYKSQFTPSLEKLKVIEHLKFQLYMEGTKITDEVLESIDKILLSYGMLDKKNSLLDMLSSGELERVSTISSVVLNKPIQLYDEPLSKLDVCTAHRMLEDLRNSAKKNNTCVILSVHQPNPEILSYFDRLMVLCKYGVLYQGRTEDFSKYFKEKLNLSITTAEDLIELCYIIENDVSLRDSVVNICKKNYNIEENLQVDDDYEEIHTIDKKPLFKFNISFYLFLNFWRIFKSGFTIFKMFSLTLQISTVLGAVFLHSMNFYFKNENNLMYCLFAWLNYYCIYQVFYYFYGSSVIYNENMKKFERQEFIGFLDMFRGSFRLHDFLTYFLTLIGKFKGFLLLCLVSFLSFAILFMFDSYSLNLMNDGNNIVSTLIYYVKRAKINIFEMVFYFAISVSPFTIFFSLFFNIIYIGLFFKESKVNILFAILLAFVNLGNLILKSDLFGQMVELLFNISASKLVFFKFIYGFIFAIFDIILFSSCLQVTNGSTFMFKDSDLNIFLRYLFNSQFAKYLLPFVVKGYKGMLKALIPYIVECLVAFLIIPFLFYLKI</sequence>
<comment type="caution">
    <text evidence="10">The sequence shown here is derived from an EMBL/GenBank/DDBJ whole genome shotgun (WGS) entry which is preliminary data.</text>
</comment>
<dbReference type="VEuPathDB" id="MicrosporidiaDB:A0H76_1099"/>
<accession>A0A1X0QEC2</accession>
<evidence type="ECO:0000313" key="10">
    <source>
        <dbReference type="EMBL" id="ORD98151.1"/>
    </source>
</evidence>
<evidence type="ECO:0000256" key="3">
    <source>
        <dbReference type="ARBA" id="ARBA00022692"/>
    </source>
</evidence>
<dbReference type="Pfam" id="PF00005">
    <property type="entry name" value="ABC_tran"/>
    <property type="match status" value="1"/>
</dbReference>
<dbReference type="Gene3D" id="3.40.50.300">
    <property type="entry name" value="P-loop containing nucleotide triphosphate hydrolases"/>
    <property type="match status" value="1"/>
</dbReference>
<dbReference type="SMART" id="SM00382">
    <property type="entry name" value="AAA"/>
    <property type="match status" value="1"/>
</dbReference>
<dbReference type="PANTHER" id="PTHR48041:SF91">
    <property type="entry name" value="ABC TRANSPORTER G FAMILY MEMBER 28"/>
    <property type="match status" value="1"/>
</dbReference>
<feature type="transmembrane region" description="Helical" evidence="8">
    <location>
        <begin position="422"/>
        <end position="440"/>
    </location>
</feature>
<feature type="transmembrane region" description="Helical" evidence="8">
    <location>
        <begin position="612"/>
        <end position="632"/>
    </location>
</feature>
<dbReference type="PROSITE" id="PS50893">
    <property type="entry name" value="ABC_TRANSPORTER_2"/>
    <property type="match status" value="1"/>
</dbReference>
<evidence type="ECO:0000256" key="8">
    <source>
        <dbReference type="SAM" id="Phobius"/>
    </source>
</evidence>
<dbReference type="PANTHER" id="PTHR48041">
    <property type="entry name" value="ABC TRANSPORTER G FAMILY MEMBER 28"/>
    <property type="match status" value="1"/>
</dbReference>
<feature type="domain" description="ABC transporter" evidence="9">
    <location>
        <begin position="11"/>
        <end position="246"/>
    </location>
</feature>
<dbReference type="Proteomes" id="UP000192356">
    <property type="component" value="Unassembled WGS sequence"/>
</dbReference>
<name>A0A1X0QEC2_9MICR</name>
<keyword evidence="5" id="KW-0067">ATP-binding</keyword>
<evidence type="ECO:0000256" key="1">
    <source>
        <dbReference type="ARBA" id="ARBA00004141"/>
    </source>
</evidence>
<dbReference type="InterPro" id="IPR003439">
    <property type="entry name" value="ABC_transporter-like_ATP-bd"/>
</dbReference>
<gene>
    <name evidence="10" type="primary">ABCGC</name>
    <name evidence="10" type="ORF">HERIO_54</name>
</gene>
<dbReference type="SUPFAM" id="SSF52540">
    <property type="entry name" value="P-loop containing nucleoside triphosphate hydrolases"/>
    <property type="match status" value="1"/>
</dbReference>
<proteinExistence type="predicted"/>